<accession>A0A9P0NAJ0</accession>
<gene>
    <name evidence="1" type="ORF">SPLIT_LOCUS12734</name>
</gene>
<keyword evidence="2" id="KW-1185">Reference proteome</keyword>
<evidence type="ECO:0000313" key="1">
    <source>
        <dbReference type="EMBL" id="CAH1647383.1"/>
    </source>
</evidence>
<sequence>MCRYPSPSHLLTTAGCAGAAAASAETLSGTNIITLSEITCAHRVVRDISKRRLFA</sequence>
<dbReference type="Proteomes" id="UP001153321">
    <property type="component" value="Chromosome Z"/>
</dbReference>
<dbReference type="PROSITE" id="PS51257">
    <property type="entry name" value="PROKAR_LIPOPROTEIN"/>
    <property type="match status" value="1"/>
</dbReference>
<proteinExistence type="predicted"/>
<dbReference type="EMBL" id="LR824562">
    <property type="protein sequence ID" value="CAH1647383.1"/>
    <property type="molecule type" value="Genomic_DNA"/>
</dbReference>
<evidence type="ECO:0000313" key="2">
    <source>
        <dbReference type="Proteomes" id="UP001153321"/>
    </source>
</evidence>
<name>A0A9P0NAJ0_SPOLI</name>
<dbReference type="AlphaFoldDB" id="A0A9P0NAJ0"/>
<protein>
    <submittedName>
        <fullName evidence="1">Uncharacterized protein</fullName>
    </submittedName>
</protein>
<organism evidence="1 2">
    <name type="scientific">Spodoptera littoralis</name>
    <name type="common">Egyptian cotton leafworm</name>
    <dbReference type="NCBI Taxonomy" id="7109"/>
    <lineage>
        <taxon>Eukaryota</taxon>
        <taxon>Metazoa</taxon>
        <taxon>Ecdysozoa</taxon>
        <taxon>Arthropoda</taxon>
        <taxon>Hexapoda</taxon>
        <taxon>Insecta</taxon>
        <taxon>Pterygota</taxon>
        <taxon>Neoptera</taxon>
        <taxon>Endopterygota</taxon>
        <taxon>Lepidoptera</taxon>
        <taxon>Glossata</taxon>
        <taxon>Ditrysia</taxon>
        <taxon>Noctuoidea</taxon>
        <taxon>Noctuidae</taxon>
        <taxon>Amphipyrinae</taxon>
        <taxon>Spodoptera</taxon>
    </lineage>
</organism>
<reference evidence="1" key="1">
    <citation type="submission" date="2022-02" db="EMBL/GenBank/DDBJ databases">
        <authorList>
            <person name="King R."/>
        </authorList>
    </citation>
    <scope>NUCLEOTIDE SEQUENCE</scope>
</reference>